<feature type="signal peptide" evidence="3">
    <location>
        <begin position="1"/>
        <end position="25"/>
    </location>
</feature>
<evidence type="ECO:0000256" key="1">
    <source>
        <dbReference type="ARBA" id="ARBA00010062"/>
    </source>
</evidence>
<protein>
    <submittedName>
        <fullName evidence="5">ABC transporter substrate-binding protein</fullName>
    </submittedName>
</protein>
<dbReference type="Gene3D" id="3.40.50.2300">
    <property type="match status" value="2"/>
</dbReference>
<dbReference type="EMBL" id="JAAGWF010000010">
    <property type="protein sequence ID" value="NEK58458.1"/>
    <property type="molecule type" value="Genomic_DNA"/>
</dbReference>
<accession>A0A7K3W1F4</accession>
<gene>
    <name evidence="5" type="ORF">GCU56_11295</name>
</gene>
<feature type="chain" id="PRO_5038932209" evidence="3">
    <location>
        <begin position="26"/>
        <end position="405"/>
    </location>
</feature>
<organism evidence="5 6">
    <name type="scientific">Geodermatophilus sabuli</name>
    <dbReference type="NCBI Taxonomy" id="1564158"/>
    <lineage>
        <taxon>Bacteria</taxon>
        <taxon>Bacillati</taxon>
        <taxon>Actinomycetota</taxon>
        <taxon>Actinomycetes</taxon>
        <taxon>Geodermatophilales</taxon>
        <taxon>Geodermatophilaceae</taxon>
        <taxon>Geodermatophilus</taxon>
    </lineage>
</organism>
<dbReference type="CDD" id="cd06343">
    <property type="entry name" value="PBP1_ABC_ligand_binding-like"/>
    <property type="match status" value="1"/>
</dbReference>
<evidence type="ECO:0000313" key="6">
    <source>
        <dbReference type="Proteomes" id="UP000470246"/>
    </source>
</evidence>
<dbReference type="AlphaFoldDB" id="A0A7K3W1F4"/>
<evidence type="ECO:0000313" key="5">
    <source>
        <dbReference type="EMBL" id="NEK58458.1"/>
    </source>
</evidence>
<dbReference type="InterPro" id="IPR028082">
    <property type="entry name" value="Peripla_BP_I"/>
</dbReference>
<sequence>MSRRTRLLSAAALALLTATACGNVASDDGGGGGGGGETPPGISDDTITLGATLPLTGTAAVAGQGLEAGLRIAADKINADGGIGGRQVELVLLDDGFTPDRVVTNVRRLVSQDNVYALVAPAGSQGLPGAWPFIAENGTPVWGPVSPSDPQQEEVYLLGPTRTTQDQVAIDYFAAQGATRLAVIQQDNDLGLSAEEALEQQIPKHPEMELVAQEVTQTGGTDVSSAVNNVVAANPDAVLLATDNTQVALVLQQLRSRGVNVPVFADQGGAGTGGPSAVGPAGAAAEGFIGGLQVNLTTADAPEVTEWRELAEQYDGEQGTSGFSLQTYSYLLAFAELVDRMGDDLSYENFHATAEALTDDPVVLGTVPDIECGPLPEGHTCVQSAGLAVYTNGAWQLLQDFQAPE</sequence>
<dbReference type="SUPFAM" id="SSF53822">
    <property type="entry name" value="Periplasmic binding protein-like I"/>
    <property type="match status" value="1"/>
</dbReference>
<dbReference type="Proteomes" id="UP000470246">
    <property type="component" value="Unassembled WGS sequence"/>
</dbReference>
<evidence type="ECO:0000259" key="4">
    <source>
        <dbReference type="Pfam" id="PF13458"/>
    </source>
</evidence>
<comment type="caution">
    <text evidence="5">The sequence shown here is derived from an EMBL/GenBank/DDBJ whole genome shotgun (WGS) entry which is preliminary data.</text>
</comment>
<dbReference type="PROSITE" id="PS51257">
    <property type="entry name" value="PROKAR_LIPOPROTEIN"/>
    <property type="match status" value="1"/>
</dbReference>
<evidence type="ECO:0000256" key="2">
    <source>
        <dbReference type="ARBA" id="ARBA00022729"/>
    </source>
</evidence>
<comment type="similarity">
    <text evidence="1">Belongs to the leucine-binding protein family.</text>
</comment>
<name>A0A7K3W1F4_9ACTN</name>
<dbReference type="InterPro" id="IPR028081">
    <property type="entry name" value="Leu-bd"/>
</dbReference>
<reference evidence="5 6" key="1">
    <citation type="submission" date="2020-02" db="EMBL/GenBank/DDBJ databases">
        <title>Geodermatophilus sabuli CPCC 205279 I12A-02694.</title>
        <authorList>
            <person name="Jiang Z."/>
        </authorList>
    </citation>
    <scope>NUCLEOTIDE SEQUENCE [LARGE SCALE GENOMIC DNA]</scope>
    <source>
        <strain evidence="5 6">I12A-02694</strain>
    </source>
</reference>
<feature type="domain" description="Leucine-binding protein" evidence="4">
    <location>
        <begin position="46"/>
        <end position="366"/>
    </location>
</feature>
<dbReference type="Pfam" id="PF13458">
    <property type="entry name" value="Peripla_BP_6"/>
    <property type="match status" value="1"/>
</dbReference>
<keyword evidence="2 3" id="KW-0732">Signal</keyword>
<keyword evidence="6" id="KW-1185">Reference proteome</keyword>
<dbReference type="PANTHER" id="PTHR47235">
    <property type="entry name" value="BLR6548 PROTEIN"/>
    <property type="match status" value="1"/>
</dbReference>
<dbReference type="PANTHER" id="PTHR47235:SF1">
    <property type="entry name" value="BLR6548 PROTEIN"/>
    <property type="match status" value="1"/>
</dbReference>
<evidence type="ECO:0000256" key="3">
    <source>
        <dbReference type="SAM" id="SignalP"/>
    </source>
</evidence>
<proteinExistence type="inferred from homology"/>
<dbReference type="RefSeq" id="WP_163481826.1">
    <property type="nucleotide sequence ID" value="NZ_JAAGWF010000010.1"/>
</dbReference>